<evidence type="ECO:0000313" key="3">
    <source>
        <dbReference type="Proteomes" id="UP001499843"/>
    </source>
</evidence>
<gene>
    <name evidence="2" type="ORF">GCM10009850_014240</name>
</gene>
<accession>A0ABP5P2A2</accession>
<sequence length="79" mass="8015">MPTADQGAPANHTTIRTITAAGPCDVCANARSQDPTAVPPTYNPPKTGNVSADGRSASWKISNRVGRVPTASSTASPVP</sequence>
<dbReference type="Proteomes" id="UP001499843">
    <property type="component" value="Unassembled WGS sequence"/>
</dbReference>
<evidence type="ECO:0000256" key="1">
    <source>
        <dbReference type="SAM" id="MobiDB-lite"/>
    </source>
</evidence>
<protein>
    <submittedName>
        <fullName evidence="2">Uncharacterized protein</fullName>
    </submittedName>
</protein>
<evidence type="ECO:0000313" key="2">
    <source>
        <dbReference type="EMBL" id="GAA2205966.1"/>
    </source>
</evidence>
<keyword evidence="3" id="KW-1185">Reference proteome</keyword>
<name>A0ABP5P2A2_9ACTN</name>
<proteinExistence type="predicted"/>
<feature type="region of interest" description="Disordered" evidence="1">
    <location>
        <begin position="30"/>
        <end position="79"/>
    </location>
</feature>
<feature type="compositionally biased region" description="Polar residues" evidence="1">
    <location>
        <begin position="70"/>
        <end position="79"/>
    </location>
</feature>
<reference evidence="3" key="1">
    <citation type="journal article" date="2019" name="Int. J. Syst. Evol. Microbiol.">
        <title>The Global Catalogue of Microorganisms (GCM) 10K type strain sequencing project: providing services to taxonomists for standard genome sequencing and annotation.</title>
        <authorList>
            <consortium name="The Broad Institute Genomics Platform"/>
            <consortium name="The Broad Institute Genome Sequencing Center for Infectious Disease"/>
            <person name="Wu L."/>
            <person name="Ma J."/>
        </authorList>
    </citation>
    <scope>NUCLEOTIDE SEQUENCE [LARGE SCALE GENOMIC DNA]</scope>
    <source>
        <strain evidence="3">JCM 16114</strain>
    </source>
</reference>
<comment type="caution">
    <text evidence="2">The sequence shown here is derived from an EMBL/GenBank/DDBJ whole genome shotgun (WGS) entry which is preliminary data.</text>
</comment>
<organism evidence="2 3">
    <name type="scientific">Nonomuraea monospora</name>
    <dbReference type="NCBI Taxonomy" id="568818"/>
    <lineage>
        <taxon>Bacteria</taxon>
        <taxon>Bacillati</taxon>
        <taxon>Actinomycetota</taxon>
        <taxon>Actinomycetes</taxon>
        <taxon>Streptosporangiales</taxon>
        <taxon>Streptosporangiaceae</taxon>
        <taxon>Nonomuraea</taxon>
    </lineage>
</organism>
<dbReference type="EMBL" id="BAAAQX010000003">
    <property type="protein sequence ID" value="GAA2205966.1"/>
    <property type="molecule type" value="Genomic_DNA"/>
</dbReference>